<dbReference type="InterPro" id="IPR015797">
    <property type="entry name" value="NUDIX_hydrolase-like_dom_sf"/>
</dbReference>
<comment type="caution">
    <text evidence="1">The sequence shown here is derived from an EMBL/GenBank/DDBJ whole genome shotgun (WGS) entry which is preliminary data.</text>
</comment>
<protein>
    <submittedName>
        <fullName evidence="1">Uncharacterized protein</fullName>
    </submittedName>
</protein>
<organism evidence="1 2">
    <name type="scientific">Candidatus Magasanikbacteria bacterium CG_4_10_14_0_2_um_filter_33_14</name>
    <dbReference type="NCBI Taxonomy" id="1974636"/>
    <lineage>
        <taxon>Bacteria</taxon>
        <taxon>Candidatus Magasanikiibacteriota</taxon>
    </lineage>
</organism>
<dbReference type="SUPFAM" id="SSF55811">
    <property type="entry name" value="Nudix"/>
    <property type="match status" value="1"/>
</dbReference>
<gene>
    <name evidence="1" type="ORF">COX80_01230</name>
</gene>
<dbReference type="EMBL" id="PFPL01000020">
    <property type="protein sequence ID" value="PIZ96476.1"/>
    <property type="molecule type" value="Genomic_DNA"/>
</dbReference>
<evidence type="ECO:0000313" key="2">
    <source>
        <dbReference type="Proteomes" id="UP000231453"/>
    </source>
</evidence>
<dbReference type="Proteomes" id="UP000231453">
    <property type="component" value="Unassembled WGS sequence"/>
</dbReference>
<accession>A0A2M7VBL2</accession>
<evidence type="ECO:0000313" key="1">
    <source>
        <dbReference type="EMBL" id="PIZ96476.1"/>
    </source>
</evidence>
<dbReference type="AlphaFoldDB" id="A0A2M7VBL2"/>
<sequence>MNLDLEPEFFKSYRHSESWGNVERNVFYTKIDEDIEKLRECQTEGDGMDFFSREEMKDLTINENHRFIIDEFFKEKF</sequence>
<name>A0A2M7VBL2_9BACT</name>
<proteinExistence type="predicted"/>
<reference evidence="2" key="1">
    <citation type="submission" date="2017-09" db="EMBL/GenBank/DDBJ databases">
        <title>Depth-based differentiation of microbial function through sediment-hosted aquifers and enrichment of novel symbionts in the deep terrestrial subsurface.</title>
        <authorList>
            <person name="Probst A.J."/>
            <person name="Ladd B."/>
            <person name="Jarett J.K."/>
            <person name="Geller-Mcgrath D.E."/>
            <person name="Sieber C.M.K."/>
            <person name="Emerson J.B."/>
            <person name="Anantharaman K."/>
            <person name="Thomas B.C."/>
            <person name="Malmstrom R."/>
            <person name="Stieglmeier M."/>
            <person name="Klingl A."/>
            <person name="Woyke T."/>
            <person name="Ryan C.M."/>
            <person name="Banfield J.F."/>
        </authorList>
    </citation>
    <scope>NUCLEOTIDE SEQUENCE [LARGE SCALE GENOMIC DNA]</scope>
</reference>